<dbReference type="PANTHER" id="PTHR43173:SF19">
    <property type="entry name" value="AARF DOMAIN-CONTAINING PROTEIN KINASE 1"/>
    <property type="match status" value="1"/>
</dbReference>
<feature type="domain" description="ABC1 atypical kinase-like" evidence="1">
    <location>
        <begin position="28"/>
        <end position="118"/>
    </location>
</feature>
<dbReference type="Pfam" id="PF03109">
    <property type="entry name" value="ABC1"/>
    <property type="match status" value="1"/>
</dbReference>
<dbReference type="SUPFAM" id="SSF56112">
    <property type="entry name" value="Protein kinase-like (PK-like)"/>
    <property type="match status" value="1"/>
</dbReference>
<name>A0AA36JDM6_9DINO</name>
<evidence type="ECO:0000259" key="1">
    <source>
        <dbReference type="Pfam" id="PF03109"/>
    </source>
</evidence>
<gene>
    <name evidence="2" type="ORF">EVOR1521_LOCUS25854</name>
</gene>
<evidence type="ECO:0000313" key="3">
    <source>
        <dbReference type="Proteomes" id="UP001178507"/>
    </source>
</evidence>
<reference evidence="2" key="1">
    <citation type="submission" date="2023-08" db="EMBL/GenBank/DDBJ databases">
        <authorList>
            <person name="Chen Y."/>
            <person name="Shah S."/>
            <person name="Dougan E. K."/>
            <person name="Thang M."/>
            <person name="Chan C."/>
        </authorList>
    </citation>
    <scope>NUCLEOTIDE SEQUENCE</scope>
</reference>
<organism evidence="2 3">
    <name type="scientific">Effrenium voratum</name>
    <dbReference type="NCBI Taxonomy" id="2562239"/>
    <lineage>
        <taxon>Eukaryota</taxon>
        <taxon>Sar</taxon>
        <taxon>Alveolata</taxon>
        <taxon>Dinophyceae</taxon>
        <taxon>Suessiales</taxon>
        <taxon>Symbiodiniaceae</taxon>
        <taxon>Effrenium</taxon>
    </lineage>
</organism>
<keyword evidence="3" id="KW-1185">Reference proteome</keyword>
<evidence type="ECO:0000313" key="2">
    <source>
        <dbReference type="EMBL" id="CAJ1403111.1"/>
    </source>
</evidence>
<comment type="caution">
    <text evidence="2">The sequence shown here is derived from an EMBL/GenBank/DDBJ whole genome shotgun (WGS) entry which is preliminary data.</text>
</comment>
<dbReference type="InterPro" id="IPR051130">
    <property type="entry name" value="Mito_struct-func_regulator"/>
</dbReference>
<dbReference type="InterPro" id="IPR011009">
    <property type="entry name" value="Kinase-like_dom_sf"/>
</dbReference>
<dbReference type="EMBL" id="CAUJNA010003481">
    <property type="protein sequence ID" value="CAJ1403111.1"/>
    <property type="molecule type" value="Genomic_DNA"/>
</dbReference>
<accession>A0AA36JDM6</accession>
<dbReference type="InterPro" id="IPR004147">
    <property type="entry name" value="ABC1_dom"/>
</dbReference>
<dbReference type="PANTHER" id="PTHR43173">
    <property type="entry name" value="ABC1 FAMILY PROTEIN"/>
    <property type="match status" value="1"/>
</dbReference>
<sequence length="372" mass="40159">MPSRPAAEVQAVLRQEGLDQLCDSLGPALNAGTVAQVHSLSLHGLELVLKVTFPEARRRFDTDFRLFGHARQILGALKLNDEKANIVAAMFDAVGKSEQSVLAEFDLREEANAMQIADGLLPMWPAVYAQWKQCLSAGLSHGLPHVAAAALQGAEAASAAWRMAVPAPVESLVTPGAMVMTRAGGESLQQLMATKPKDGAMVFLGLVVPFMGWLLLTQSSSHLAHVDPHLGNFRWEDGTLWVLDWGASLRRFSPQKRRALQLLVRHLATGGPDACVAQAAEAFGVAGDSPAQVAQVIRGLFNASSNHAAQDSLQEAASQDLLRHIDQEVVPVVRCLAILGGILKMMQQQIREEHHHDIPLSLAFLWAPFAES</sequence>
<dbReference type="Proteomes" id="UP001178507">
    <property type="component" value="Unassembled WGS sequence"/>
</dbReference>
<protein>
    <recommendedName>
        <fullName evidence="1">ABC1 atypical kinase-like domain-containing protein</fullName>
    </recommendedName>
</protein>
<dbReference type="AlphaFoldDB" id="A0AA36JDM6"/>
<proteinExistence type="predicted"/>